<accession>A0A818DTI6</accession>
<organism evidence="1 2">
    <name type="scientific">Rotaria socialis</name>
    <dbReference type="NCBI Taxonomy" id="392032"/>
    <lineage>
        <taxon>Eukaryota</taxon>
        <taxon>Metazoa</taxon>
        <taxon>Spiralia</taxon>
        <taxon>Gnathifera</taxon>
        <taxon>Rotifera</taxon>
        <taxon>Eurotatoria</taxon>
        <taxon>Bdelloidea</taxon>
        <taxon>Philodinida</taxon>
        <taxon>Philodinidae</taxon>
        <taxon>Rotaria</taxon>
    </lineage>
</organism>
<dbReference type="EMBL" id="CAJNYU010001560">
    <property type="protein sequence ID" value="CAF3447186.1"/>
    <property type="molecule type" value="Genomic_DNA"/>
</dbReference>
<proteinExistence type="predicted"/>
<reference evidence="1" key="1">
    <citation type="submission" date="2021-02" db="EMBL/GenBank/DDBJ databases">
        <authorList>
            <person name="Nowell W R."/>
        </authorList>
    </citation>
    <scope>NUCLEOTIDE SEQUENCE</scope>
</reference>
<name>A0A818DTI6_9BILA</name>
<dbReference type="AlphaFoldDB" id="A0A818DTI6"/>
<dbReference type="Proteomes" id="UP000663869">
    <property type="component" value="Unassembled WGS sequence"/>
</dbReference>
<protein>
    <submittedName>
        <fullName evidence="1">Uncharacterized protein</fullName>
    </submittedName>
</protein>
<sequence length="156" mass="17644">MTVLDAYHIFDEQHPGAVARSTFNALRPREVKTTTPQHHMTRIDFDLDACWTFTATEHGKGAGDGIGAVLKPSARCATLSTNILMSNAKDFYEFTQKQQLETARRSNKDIPGVHGFFLESDEIEEAKNSYLKARSEKLRTTGEKGFYFYLFMSVLI</sequence>
<gene>
    <name evidence="1" type="ORF">FME351_LOCUS13125</name>
</gene>
<comment type="caution">
    <text evidence="1">The sequence shown here is derived from an EMBL/GenBank/DDBJ whole genome shotgun (WGS) entry which is preliminary data.</text>
</comment>
<evidence type="ECO:0000313" key="2">
    <source>
        <dbReference type="Proteomes" id="UP000663869"/>
    </source>
</evidence>
<evidence type="ECO:0000313" key="1">
    <source>
        <dbReference type="EMBL" id="CAF3447186.1"/>
    </source>
</evidence>